<dbReference type="Gene3D" id="3.40.50.300">
    <property type="entry name" value="P-loop containing nucleotide triphosphate hydrolases"/>
    <property type="match status" value="2"/>
</dbReference>
<dbReference type="InterPro" id="IPR013563">
    <property type="entry name" value="Oligopep_ABC_C"/>
</dbReference>
<dbReference type="InterPro" id="IPR050319">
    <property type="entry name" value="ABC_transp_ATP-bind"/>
</dbReference>
<dbReference type="PANTHER" id="PTHR43776:SF8">
    <property type="entry name" value="ABC TRANSPORTER, ATP-BINDING PROTEIN"/>
    <property type="match status" value="1"/>
</dbReference>
<dbReference type="CDD" id="cd03257">
    <property type="entry name" value="ABC_NikE_OppD_transporters"/>
    <property type="match status" value="2"/>
</dbReference>
<name>A0AAE3GW54_9CYAN</name>
<evidence type="ECO:0000256" key="3">
    <source>
        <dbReference type="ARBA" id="ARBA00022741"/>
    </source>
</evidence>
<dbReference type="InterPro" id="IPR003593">
    <property type="entry name" value="AAA+_ATPase"/>
</dbReference>
<protein>
    <submittedName>
        <fullName evidence="6">ABC transporter ATP-binding protein</fullName>
    </submittedName>
</protein>
<dbReference type="Pfam" id="PF00005">
    <property type="entry name" value="ABC_tran"/>
    <property type="match status" value="2"/>
</dbReference>
<keyword evidence="2" id="KW-0813">Transport</keyword>
<gene>
    <name evidence="6" type="ORF">NJ959_22210</name>
</gene>
<evidence type="ECO:0000313" key="7">
    <source>
        <dbReference type="Proteomes" id="UP001204953"/>
    </source>
</evidence>
<dbReference type="FunFam" id="3.40.50.300:FF:000016">
    <property type="entry name" value="Oligopeptide ABC transporter ATP-binding component"/>
    <property type="match status" value="2"/>
</dbReference>
<evidence type="ECO:0000259" key="5">
    <source>
        <dbReference type="PROSITE" id="PS50893"/>
    </source>
</evidence>
<dbReference type="Proteomes" id="UP001204953">
    <property type="component" value="Unassembled WGS sequence"/>
</dbReference>
<dbReference type="GO" id="GO:0055085">
    <property type="term" value="P:transmembrane transport"/>
    <property type="evidence" value="ECO:0007669"/>
    <property type="project" value="UniProtKB-ARBA"/>
</dbReference>
<feature type="domain" description="ABC transporter" evidence="5">
    <location>
        <begin position="329"/>
        <end position="585"/>
    </location>
</feature>
<dbReference type="NCBIfam" id="NF007739">
    <property type="entry name" value="PRK10419.1"/>
    <property type="match status" value="2"/>
</dbReference>
<dbReference type="GO" id="GO:0005524">
    <property type="term" value="F:ATP binding"/>
    <property type="evidence" value="ECO:0007669"/>
    <property type="project" value="UniProtKB-KW"/>
</dbReference>
<keyword evidence="4 6" id="KW-0067">ATP-binding</keyword>
<dbReference type="AlphaFoldDB" id="A0AAE3GW54"/>
<keyword evidence="7" id="KW-1185">Reference proteome</keyword>
<dbReference type="NCBIfam" id="NF008453">
    <property type="entry name" value="PRK11308.1"/>
    <property type="match status" value="2"/>
</dbReference>
<sequence>MNETLFCVENLRVAYPGSKSGETTRWAVDDVSFTLNPGQRLGLVGESGCGKSTLGRAAMRLLSASTQVEGKVKFKGKSVFDLTPSELRKFRGEAVALIFQDPMTRLDPLMTIGEHCLETLRAHQPELSRKACKDKAIETLETVKIPESRFSQYPHEFSGGMRQRVAIALALLLNPKLIVADEPTTSLDVTVSAEILTELTRLCREREMGLLLISHDLAMVGEYCDRIAVMYQGKIVETGAIQDILRKPQHEYTRSLLQAALHIQAVSDDKADLAADLAADELSGLARGLAGDLAADELLVSSGKISNLSAEIDRSSATSATKSAAKAILEIKELKQYYTLEQNFVAQLFTKDKQFIKAVDEITFDLIKGEVLGLVGESGCGKSTLSRTILQLIRPTSGTVEFEGKDLTKLNKKSLQEKRRQIQMIFQDPHACLNPLMRVGESIADPLFIHNLATPGEAKERVEAMLKRVGLTPVEEYYYRYPGDLSGGQQQRVAIARALITHPSLVICDEPVSMLDASVQTQVLELMQSLKDEFNLTYLFITHDLWVARFFCDRIAVMYQGKIVELRETEELFRNPQHPYTKTLLSAAPLLATQMG</sequence>
<organism evidence="6 7">
    <name type="scientific">Limnofasciculus baicalensis BBK-W-15</name>
    <dbReference type="NCBI Taxonomy" id="2699891"/>
    <lineage>
        <taxon>Bacteria</taxon>
        <taxon>Bacillati</taxon>
        <taxon>Cyanobacteriota</taxon>
        <taxon>Cyanophyceae</taxon>
        <taxon>Coleofasciculales</taxon>
        <taxon>Coleofasciculaceae</taxon>
        <taxon>Limnofasciculus</taxon>
        <taxon>Limnofasciculus baicalensis</taxon>
    </lineage>
</organism>
<dbReference type="GO" id="GO:0015833">
    <property type="term" value="P:peptide transport"/>
    <property type="evidence" value="ECO:0007669"/>
    <property type="project" value="InterPro"/>
</dbReference>
<evidence type="ECO:0000256" key="4">
    <source>
        <dbReference type="ARBA" id="ARBA00022840"/>
    </source>
</evidence>
<feature type="domain" description="ABC transporter" evidence="5">
    <location>
        <begin position="6"/>
        <end position="257"/>
    </location>
</feature>
<dbReference type="InterPro" id="IPR027417">
    <property type="entry name" value="P-loop_NTPase"/>
</dbReference>
<dbReference type="InterPro" id="IPR017871">
    <property type="entry name" value="ABC_transporter-like_CS"/>
</dbReference>
<evidence type="ECO:0000313" key="6">
    <source>
        <dbReference type="EMBL" id="MCP2731142.1"/>
    </source>
</evidence>
<dbReference type="RefSeq" id="WP_254013887.1">
    <property type="nucleotide sequence ID" value="NZ_JAMZMM010000286.1"/>
</dbReference>
<dbReference type="GO" id="GO:0016887">
    <property type="term" value="F:ATP hydrolysis activity"/>
    <property type="evidence" value="ECO:0007669"/>
    <property type="project" value="InterPro"/>
</dbReference>
<comment type="caution">
    <text evidence="6">The sequence shown here is derived from an EMBL/GenBank/DDBJ whole genome shotgun (WGS) entry which is preliminary data.</text>
</comment>
<dbReference type="PANTHER" id="PTHR43776">
    <property type="entry name" value="TRANSPORT ATP-BINDING PROTEIN"/>
    <property type="match status" value="1"/>
</dbReference>
<dbReference type="Pfam" id="PF08352">
    <property type="entry name" value="oligo_HPY"/>
    <property type="match status" value="2"/>
</dbReference>
<proteinExistence type="inferred from homology"/>
<comment type="similarity">
    <text evidence="1">Belongs to the ABC transporter superfamily.</text>
</comment>
<keyword evidence="3" id="KW-0547">Nucleotide-binding</keyword>
<dbReference type="PROSITE" id="PS50893">
    <property type="entry name" value="ABC_TRANSPORTER_2"/>
    <property type="match status" value="2"/>
</dbReference>
<evidence type="ECO:0000256" key="1">
    <source>
        <dbReference type="ARBA" id="ARBA00005417"/>
    </source>
</evidence>
<dbReference type="SUPFAM" id="SSF52540">
    <property type="entry name" value="P-loop containing nucleoside triphosphate hydrolases"/>
    <property type="match status" value="2"/>
</dbReference>
<dbReference type="EMBL" id="JAMZMM010000286">
    <property type="protein sequence ID" value="MCP2731142.1"/>
    <property type="molecule type" value="Genomic_DNA"/>
</dbReference>
<accession>A0AAE3GW54</accession>
<dbReference type="InterPro" id="IPR003439">
    <property type="entry name" value="ABC_transporter-like_ATP-bd"/>
</dbReference>
<evidence type="ECO:0000256" key="2">
    <source>
        <dbReference type="ARBA" id="ARBA00022448"/>
    </source>
</evidence>
<dbReference type="PROSITE" id="PS00211">
    <property type="entry name" value="ABC_TRANSPORTER_1"/>
    <property type="match status" value="2"/>
</dbReference>
<reference evidence="6" key="1">
    <citation type="submission" date="2022-06" db="EMBL/GenBank/DDBJ databases">
        <title>New cyanobacteria of genus Symplocastrum in benthos of Lake Baikal.</title>
        <authorList>
            <person name="Sorokovikova E."/>
            <person name="Tikhonova I."/>
            <person name="Krasnopeev A."/>
            <person name="Evseev P."/>
            <person name="Gladkikh A."/>
            <person name="Belykh O."/>
        </authorList>
    </citation>
    <scope>NUCLEOTIDE SEQUENCE</scope>
    <source>
        <strain evidence="6">BBK-W-15</strain>
    </source>
</reference>
<dbReference type="SMART" id="SM00382">
    <property type="entry name" value="AAA"/>
    <property type="match status" value="2"/>
</dbReference>